<organism evidence="4">
    <name type="scientific">Caenorhabditis remanei</name>
    <name type="common">Caenorhabditis vulgaris</name>
    <dbReference type="NCBI Taxonomy" id="31234"/>
    <lineage>
        <taxon>Eukaryota</taxon>
        <taxon>Metazoa</taxon>
        <taxon>Ecdysozoa</taxon>
        <taxon>Nematoda</taxon>
        <taxon>Chromadorea</taxon>
        <taxon>Rhabditida</taxon>
        <taxon>Rhabditina</taxon>
        <taxon>Rhabditomorpha</taxon>
        <taxon>Rhabditoidea</taxon>
        <taxon>Rhabditidae</taxon>
        <taxon>Peloderinae</taxon>
        <taxon>Caenorhabditis</taxon>
    </lineage>
</organism>
<dbReference type="Gene3D" id="3.40.50.150">
    <property type="entry name" value="Vaccinia Virus protein VP39"/>
    <property type="match status" value="1"/>
</dbReference>
<name>E3LNG1_CAERE</name>
<dbReference type="EMBL" id="DS268412">
    <property type="protein sequence ID" value="EFP05844.1"/>
    <property type="molecule type" value="Genomic_DNA"/>
</dbReference>
<dbReference type="InParanoid" id="E3LNG1"/>
<proteinExistence type="predicted"/>
<evidence type="ECO:0000256" key="1">
    <source>
        <dbReference type="SAM" id="Phobius"/>
    </source>
</evidence>
<dbReference type="Pfam" id="PF05050">
    <property type="entry name" value="Methyltransf_21"/>
    <property type="match status" value="1"/>
</dbReference>
<dbReference type="eggNOG" id="ENOG502TG1Y">
    <property type="taxonomic scope" value="Eukaryota"/>
</dbReference>
<dbReference type="STRING" id="31234.E3LNG1"/>
<dbReference type="InterPro" id="IPR029063">
    <property type="entry name" value="SAM-dependent_MTases_sf"/>
</dbReference>
<dbReference type="AlphaFoldDB" id="E3LNG1"/>
<dbReference type="OMA" id="RNENLTM"/>
<keyword evidence="1" id="KW-0812">Transmembrane</keyword>
<dbReference type="OrthoDB" id="10006218at2759"/>
<accession>E3LNG1</accession>
<keyword evidence="1" id="KW-1133">Transmembrane helix</keyword>
<reference evidence="3" key="1">
    <citation type="submission" date="2007-07" db="EMBL/GenBank/DDBJ databases">
        <title>PCAP assembly of the Caenorhabditis remanei genome.</title>
        <authorList>
            <consortium name="The Caenorhabditis remanei Sequencing Consortium"/>
            <person name="Wilson R.K."/>
        </authorList>
    </citation>
    <scope>NUCLEOTIDE SEQUENCE [LARGE SCALE GENOMIC DNA]</scope>
    <source>
        <strain evidence="3">PB4641</strain>
    </source>
</reference>
<dbReference type="SUPFAM" id="SSF53335">
    <property type="entry name" value="S-adenosyl-L-methionine-dependent methyltransferases"/>
    <property type="match status" value="1"/>
</dbReference>
<sequence>MHLSGCIQFPSCFLFDVLPNPQLQLFVTVPCCNISWIGPLSYIQSSSKTSTCHETATQSGYFPEDTDLPECKNIEKDKRKETISFAASNVIYFLMEPFNYCLLDENRTVLRRSLFSFRNCVWTVIAVLFILVIVTSRDSIVEWDEADMMLVNYTTLSPIFRAFYECIKPKLVPLKGRPESFWYHFTEITSECDNLEAYTALDIRPSKNRDEIKYVVFPQRNENLTMVTLGIGHDVSAEIGLKNLYPHIEFYGADPSIEINKDLYEQNLGGKYFHYAVSDKNGMEDSVVLGNDGYNKERTQHIGIDNFFKNIVQKSRIDILWIDIEGNEYPILKQLHTDGNLDRQGVKICQMNVEMHKDLTNLNEMKNFHDFIWKVLEDRRYVFMKPVFVKWMHFRFIRLFIVNISDQDCTDLYVKGV</sequence>
<dbReference type="HOGENOM" id="CLU_054633_1_0_1"/>
<dbReference type="KEGG" id="crq:GCK72_018288"/>
<dbReference type="PANTHER" id="PTHR22989:SF19">
    <property type="entry name" value="METHYLTRANSFERASE FKBM DOMAIN-CONTAINING PROTEIN"/>
    <property type="match status" value="1"/>
</dbReference>
<dbReference type="InterPro" id="IPR006342">
    <property type="entry name" value="FkbM_mtfrase"/>
</dbReference>
<evidence type="ECO:0000313" key="4">
    <source>
        <dbReference type="Proteomes" id="UP000008281"/>
    </source>
</evidence>
<protein>
    <recommendedName>
        <fullName evidence="2">Methyltransferase FkbM domain-containing protein</fullName>
    </recommendedName>
</protein>
<feature type="transmembrane region" description="Helical" evidence="1">
    <location>
        <begin position="115"/>
        <end position="134"/>
    </location>
</feature>
<dbReference type="FunCoup" id="E3LNG1">
    <property type="interactions" value="6"/>
</dbReference>
<dbReference type="CTD" id="9814818"/>
<dbReference type="GeneID" id="9814818"/>
<keyword evidence="1" id="KW-0472">Membrane</keyword>
<evidence type="ECO:0000313" key="3">
    <source>
        <dbReference type="EMBL" id="EFP05844.1"/>
    </source>
</evidence>
<feature type="domain" description="Methyltransferase FkbM" evidence="2">
    <location>
        <begin position="180"/>
        <end position="383"/>
    </location>
</feature>
<dbReference type="PANTHER" id="PTHR22989">
    <property type="entry name" value="UNCHARACTERIZED DUF13 C.ELEGANS"/>
    <property type="match status" value="1"/>
</dbReference>
<keyword evidence="4" id="KW-1185">Reference proteome</keyword>
<evidence type="ECO:0000259" key="2">
    <source>
        <dbReference type="Pfam" id="PF05050"/>
    </source>
</evidence>
<dbReference type="RefSeq" id="XP_003114506.2">
    <property type="nucleotide sequence ID" value="XM_003114458.2"/>
</dbReference>
<gene>
    <name evidence="3" type="ORF">CRE_27107</name>
</gene>
<dbReference type="Proteomes" id="UP000008281">
    <property type="component" value="Unassembled WGS sequence"/>
</dbReference>